<dbReference type="InterPro" id="IPR030827">
    <property type="entry name" value="Myo_inos_IolG"/>
</dbReference>
<dbReference type="InterPro" id="IPR055170">
    <property type="entry name" value="GFO_IDH_MocA-like_dom"/>
</dbReference>
<comment type="caution">
    <text evidence="6">The sequence shown here is derived from an EMBL/GenBank/DDBJ whole genome shotgun (WGS) entry which is preliminary data.</text>
</comment>
<dbReference type="EMBL" id="BSUJ01000001">
    <property type="protein sequence ID" value="GMA21640.1"/>
    <property type="molecule type" value="Genomic_DNA"/>
</dbReference>
<dbReference type="InterPro" id="IPR000683">
    <property type="entry name" value="Gfo/Idh/MocA-like_OxRdtase_N"/>
</dbReference>
<evidence type="ECO:0000256" key="1">
    <source>
        <dbReference type="ARBA" id="ARBA00010928"/>
    </source>
</evidence>
<protein>
    <submittedName>
        <fullName evidence="6">Inositol 2-dehydrogenase</fullName>
    </submittedName>
</protein>
<proteinExistence type="inferred from homology"/>
<dbReference type="Proteomes" id="UP001157109">
    <property type="component" value="Unassembled WGS sequence"/>
</dbReference>
<dbReference type="RefSeq" id="WP_241443543.1">
    <property type="nucleotide sequence ID" value="NZ_BSUJ01000001.1"/>
</dbReference>
<name>A0ABQ6HT28_9MICO</name>
<keyword evidence="2" id="KW-0560">Oxidoreductase</keyword>
<accession>A0ABQ6HT28</accession>
<sequence>MSPAPVRIGLIGCGRIGQVHALSIVATPGAELAGVVDAVPTAAEATAARFGSTVYGTPEELITSDQVDAVIIASPTPTHVDLIDACIDADKPVLCEKPIDLDIERVESLRPKATAASIPIVLGFNRRFDPHFAELHRRVQAGEIGTLEQLSIVSRDPAPAPIEYLASSGGIFRDMTIHDFDMARNFVPDIVSVSACGVAQFSDEIKSIDDYDSVIVTMTSSSGQQVVVTNSRHAAYGYDQRAEAFGSEGLLEVSNVTDTLVRRWGADQVEAREPYQNSFLERYAVAYQLELVAFLHAVRGEPSTSPTFHDGWAALVLADAAARSAKERRVIDVDLSV</sequence>
<evidence type="ECO:0000256" key="3">
    <source>
        <dbReference type="ARBA" id="ARBA00023027"/>
    </source>
</evidence>
<evidence type="ECO:0000313" key="6">
    <source>
        <dbReference type="EMBL" id="GMA21640.1"/>
    </source>
</evidence>
<reference evidence="7" key="1">
    <citation type="journal article" date="2019" name="Int. J. Syst. Evol. Microbiol.">
        <title>The Global Catalogue of Microorganisms (GCM) 10K type strain sequencing project: providing services to taxonomists for standard genome sequencing and annotation.</title>
        <authorList>
            <consortium name="The Broad Institute Genomics Platform"/>
            <consortium name="The Broad Institute Genome Sequencing Center for Infectious Disease"/>
            <person name="Wu L."/>
            <person name="Ma J."/>
        </authorList>
    </citation>
    <scope>NUCLEOTIDE SEQUENCE [LARGE SCALE GENOMIC DNA]</scope>
    <source>
        <strain evidence="7">NBRC 105830</strain>
    </source>
</reference>
<keyword evidence="7" id="KW-1185">Reference proteome</keyword>
<organism evidence="6 7">
    <name type="scientific">Arsenicicoccus piscis</name>
    <dbReference type="NCBI Taxonomy" id="673954"/>
    <lineage>
        <taxon>Bacteria</taxon>
        <taxon>Bacillati</taxon>
        <taxon>Actinomycetota</taxon>
        <taxon>Actinomycetes</taxon>
        <taxon>Micrococcales</taxon>
        <taxon>Intrasporangiaceae</taxon>
        <taxon>Arsenicicoccus</taxon>
    </lineage>
</organism>
<evidence type="ECO:0000313" key="7">
    <source>
        <dbReference type="Proteomes" id="UP001157109"/>
    </source>
</evidence>
<feature type="domain" description="Gfo/Idh/MocA-like oxidoreductase N-terminal" evidence="4">
    <location>
        <begin position="6"/>
        <end position="110"/>
    </location>
</feature>
<evidence type="ECO:0000259" key="4">
    <source>
        <dbReference type="Pfam" id="PF01408"/>
    </source>
</evidence>
<feature type="domain" description="GFO/IDH/MocA-like oxidoreductase" evidence="5">
    <location>
        <begin position="132"/>
        <end position="251"/>
    </location>
</feature>
<dbReference type="SUPFAM" id="SSF55347">
    <property type="entry name" value="Glyceraldehyde-3-phosphate dehydrogenase-like, C-terminal domain"/>
    <property type="match status" value="1"/>
</dbReference>
<dbReference type="Pfam" id="PF01408">
    <property type="entry name" value="GFO_IDH_MocA"/>
    <property type="match status" value="1"/>
</dbReference>
<dbReference type="Pfam" id="PF22725">
    <property type="entry name" value="GFO_IDH_MocA_C3"/>
    <property type="match status" value="1"/>
</dbReference>
<dbReference type="Gene3D" id="3.30.360.10">
    <property type="entry name" value="Dihydrodipicolinate Reductase, domain 2"/>
    <property type="match status" value="1"/>
</dbReference>
<dbReference type="SUPFAM" id="SSF51735">
    <property type="entry name" value="NAD(P)-binding Rossmann-fold domains"/>
    <property type="match status" value="1"/>
</dbReference>
<keyword evidence="3" id="KW-0520">NAD</keyword>
<gene>
    <name evidence="6" type="ORF">GCM10025862_36610</name>
</gene>
<evidence type="ECO:0000259" key="5">
    <source>
        <dbReference type="Pfam" id="PF22725"/>
    </source>
</evidence>
<dbReference type="Gene3D" id="3.40.50.720">
    <property type="entry name" value="NAD(P)-binding Rossmann-like Domain"/>
    <property type="match status" value="1"/>
</dbReference>
<dbReference type="InterPro" id="IPR036291">
    <property type="entry name" value="NAD(P)-bd_dom_sf"/>
</dbReference>
<dbReference type="PANTHER" id="PTHR42840">
    <property type="entry name" value="NAD(P)-BINDING ROSSMANN-FOLD SUPERFAMILY PROTEIN-RELATED"/>
    <property type="match status" value="1"/>
</dbReference>
<evidence type="ECO:0000256" key="2">
    <source>
        <dbReference type="ARBA" id="ARBA00023002"/>
    </source>
</evidence>
<comment type="similarity">
    <text evidence="1">Belongs to the Gfo/Idh/MocA family.</text>
</comment>
<dbReference type="PANTHER" id="PTHR42840:SF3">
    <property type="entry name" value="BINDING ROSSMANN FOLD OXIDOREDUCTASE, PUTATIVE (AFU_ORTHOLOGUE AFUA_2G10240)-RELATED"/>
    <property type="match status" value="1"/>
</dbReference>
<dbReference type="NCBIfam" id="TIGR04380">
    <property type="entry name" value="myo_inos_iolG"/>
    <property type="match status" value="1"/>
</dbReference>